<keyword evidence="3 4" id="KW-0175">Coiled coil</keyword>
<feature type="coiled-coil region" evidence="4">
    <location>
        <begin position="64"/>
        <end position="91"/>
    </location>
</feature>
<dbReference type="PANTHER" id="PTHR15157:SF5">
    <property type="entry name" value="UV RADIATION RESISTANCE-ASSOCIATED GENE PROTEIN"/>
    <property type="match status" value="1"/>
</dbReference>
<evidence type="ECO:0000313" key="5">
    <source>
        <dbReference type="EMBL" id="KAJ1725111.1"/>
    </source>
</evidence>
<comment type="caution">
    <text evidence="5">The sequence shown here is derived from an EMBL/GenBank/DDBJ whole genome shotgun (WGS) entry which is preliminary data.</text>
</comment>
<dbReference type="InterPro" id="IPR018791">
    <property type="entry name" value="UV_resistance/autophagy_Atg14"/>
</dbReference>
<evidence type="ECO:0000256" key="3">
    <source>
        <dbReference type="ARBA" id="ARBA00023054"/>
    </source>
</evidence>
<name>A0A9W8CUW4_9FUNG</name>
<dbReference type="OrthoDB" id="16772at2759"/>
<keyword evidence="6" id="KW-1185">Reference proteome</keyword>
<dbReference type="GO" id="GO:0000323">
    <property type="term" value="C:lytic vacuole"/>
    <property type="evidence" value="ECO:0007669"/>
    <property type="project" value="TreeGrafter"/>
</dbReference>
<accession>A0A9W8CUW4</accession>
<dbReference type="PANTHER" id="PTHR15157">
    <property type="entry name" value="UV RADIATION RESISTANCE-ASSOCIATED GENE PROTEIN"/>
    <property type="match status" value="1"/>
</dbReference>
<gene>
    <name evidence="5" type="ORF">LPJ53_000674</name>
</gene>
<proteinExistence type="inferred from homology"/>
<dbReference type="GO" id="GO:0005768">
    <property type="term" value="C:endosome"/>
    <property type="evidence" value="ECO:0007669"/>
    <property type="project" value="TreeGrafter"/>
</dbReference>
<dbReference type="GO" id="GO:0000149">
    <property type="term" value="F:SNARE binding"/>
    <property type="evidence" value="ECO:0007669"/>
    <property type="project" value="TreeGrafter"/>
</dbReference>
<dbReference type="AlphaFoldDB" id="A0A9W8CUW4"/>
<dbReference type="Pfam" id="PF10186">
    <property type="entry name" value="ATG14"/>
    <property type="match status" value="1"/>
</dbReference>
<evidence type="ECO:0000256" key="1">
    <source>
        <dbReference type="ARBA" id="ARBA00009574"/>
    </source>
</evidence>
<dbReference type="GO" id="GO:0035493">
    <property type="term" value="P:SNARE complex assembly"/>
    <property type="evidence" value="ECO:0007669"/>
    <property type="project" value="TreeGrafter"/>
</dbReference>
<organism evidence="5 6">
    <name type="scientific">Coemansia erecta</name>
    <dbReference type="NCBI Taxonomy" id="147472"/>
    <lineage>
        <taxon>Eukaryota</taxon>
        <taxon>Fungi</taxon>
        <taxon>Fungi incertae sedis</taxon>
        <taxon>Zoopagomycota</taxon>
        <taxon>Kickxellomycotina</taxon>
        <taxon>Kickxellomycetes</taxon>
        <taxon>Kickxellales</taxon>
        <taxon>Kickxellaceae</taxon>
        <taxon>Coemansia</taxon>
    </lineage>
</organism>
<dbReference type="Proteomes" id="UP001149813">
    <property type="component" value="Unassembled WGS sequence"/>
</dbReference>
<dbReference type="GO" id="GO:0032991">
    <property type="term" value="C:protein-containing complex"/>
    <property type="evidence" value="ECO:0007669"/>
    <property type="project" value="UniProtKB-ARBA"/>
</dbReference>
<evidence type="ECO:0000256" key="4">
    <source>
        <dbReference type="SAM" id="Coils"/>
    </source>
</evidence>
<protein>
    <recommendedName>
        <fullName evidence="2">Autophagy-related protein 14</fullName>
    </recommendedName>
</protein>
<evidence type="ECO:0000256" key="2">
    <source>
        <dbReference type="ARBA" id="ARBA00013807"/>
    </source>
</evidence>
<comment type="similarity">
    <text evidence="1">Belongs to the ATG14 family.</text>
</comment>
<sequence length="360" mass="40054">MQCEVCKTGRKAKFFCGLCIQDRVTQHDWVVGQLAMRHSKLAAVDSSTQVGVMQQLYEYQSSRLEQRRQRVARLRAAIAERQQQITAAQNMLQSSVSGLQRRKAQQTELAQESHGLHRQERGALEQQEQGRAAFRRLAQSLRKDRATLASALSSVVGLRLGAPAGDTYAQLADGDGLFGLAWPSGGEEGHGSWGKYPREYIDACVGHCAHVLSVLAHYYHVGLPFRIVRRGARLVIRQQWEAQGEAPLSAGEERPRFVVGLAMLFYDVLFLCWSRGVRVGADQATEAVANLRRAAMGTGEKPRGMFEVEVYDVVVRVLALYSGAADEELRQQVHLVLRSLHLCDDAVDSVDNDDDNWAII</sequence>
<dbReference type="EMBL" id="JANBOJ010000012">
    <property type="protein sequence ID" value="KAJ1725111.1"/>
    <property type="molecule type" value="Genomic_DNA"/>
</dbReference>
<reference evidence="5" key="1">
    <citation type="submission" date="2022-07" db="EMBL/GenBank/DDBJ databases">
        <title>Phylogenomic reconstructions and comparative analyses of Kickxellomycotina fungi.</title>
        <authorList>
            <person name="Reynolds N.K."/>
            <person name="Stajich J.E."/>
            <person name="Barry K."/>
            <person name="Grigoriev I.V."/>
            <person name="Crous P."/>
            <person name="Smith M.E."/>
        </authorList>
    </citation>
    <scope>NUCLEOTIDE SEQUENCE</scope>
    <source>
        <strain evidence="5">NBRC 32514</strain>
    </source>
</reference>
<evidence type="ECO:0000313" key="6">
    <source>
        <dbReference type="Proteomes" id="UP001149813"/>
    </source>
</evidence>